<dbReference type="OrthoDB" id="9936937at2759"/>
<feature type="compositionally biased region" description="Basic and acidic residues" evidence="1">
    <location>
        <begin position="242"/>
        <end position="252"/>
    </location>
</feature>
<feature type="region of interest" description="Disordered" evidence="1">
    <location>
        <begin position="1"/>
        <end position="24"/>
    </location>
</feature>
<evidence type="ECO:0000313" key="4">
    <source>
        <dbReference type="EMBL" id="KAI1857924.1"/>
    </source>
</evidence>
<organism evidence="4 5">
    <name type="scientific">Neoarthrinium moseri</name>
    <dbReference type="NCBI Taxonomy" id="1658444"/>
    <lineage>
        <taxon>Eukaryota</taxon>
        <taxon>Fungi</taxon>
        <taxon>Dikarya</taxon>
        <taxon>Ascomycota</taxon>
        <taxon>Pezizomycotina</taxon>
        <taxon>Sordariomycetes</taxon>
        <taxon>Xylariomycetidae</taxon>
        <taxon>Amphisphaeriales</taxon>
        <taxon>Apiosporaceae</taxon>
        <taxon>Neoarthrinium</taxon>
    </lineage>
</organism>
<dbReference type="PANTHER" id="PTHR36855">
    <property type="entry name" value="CHROMOSOME 10, WHOLE GENOME SHOTGUN SEQUENCE"/>
    <property type="match status" value="1"/>
</dbReference>
<proteinExistence type="predicted"/>
<evidence type="ECO:0000313" key="5">
    <source>
        <dbReference type="Proteomes" id="UP000829685"/>
    </source>
</evidence>
<feature type="domain" description="Peroxisomal membrane protein PEX14-like KPWE" evidence="2">
    <location>
        <begin position="196"/>
        <end position="245"/>
    </location>
</feature>
<sequence>MEPTQDATSPPAQEGTASNTQPSALERMRTLAAQNPDAMHRAFDSYPWSIDPQFQSLLANGLLSSSELSPPDIALQCRIRRYEERVGIQVDAANYKAYRSQGERPKVDLVPKVLLEQEALHEPDASKRRYAAIANDPATGTPAADGGSGNSQEDSLDESVPSWQRAAPKAALYVNKSGSATGAAAGGPATDSDKEPYPKKFEEIIAFLQTGKEIPGILKIPDTVIDDPSISTTTGRTVPLKPWERQAVSEDK</sequence>
<dbReference type="InterPro" id="IPR058841">
    <property type="entry name" value="HTH_76"/>
</dbReference>
<evidence type="ECO:0000259" key="3">
    <source>
        <dbReference type="Pfam" id="PF25871"/>
    </source>
</evidence>
<protein>
    <submittedName>
        <fullName evidence="4">Uncharacterized protein</fullName>
    </submittedName>
</protein>
<keyword evidence="5" id="KW-1185">Reference proteome</keyword>
<dbReference type="AlphaFoldDB" id="A0A9Q0AHX7"/>
<feature type="domain" description="PEX14-like helix-turn-helix" evidence="3">
    <location>
        <begin position="38"/>
        <end position="101"/>
    </location>
</feature>
<comment type="caution">
    <text evidence="4">The sequence shown here is derived from an EMBL/GenBank/DDBJ whole genome shotgun (WGS) entry which is preliminary data.</text>
</comment>
<dbReference type="PANTHER" id="PTHR36855:SF1">
    <property type="entry name" value="PEROXISOME MEMBRANE ANCHOR PROTEIN PEX14P N-TERMINAL DOMAIN-CONTAINING PROTEIN"/>
    <property type="match status" value="1"/>
</dbReference>
<evidence type="ECO:0000259" key="2">
    <source>
        <dbReference type="Pfam" id="PF17733"/>
    </source>
</evidence>
<name>A0A9Q0AHX7_9PEZI</name>
<dbReference type="Pfam" id="PF25871">
    <property type="entry name" value="HTH_76"/>
    <property type="match status" value="1"/>
</dbReference>
<feature type="region of interest" description="Disordered" evidence="1">
    <location>
        <begin position="224"/>
        <end position="252"/>
    </location>
</feature>
<feature type="region of interest" description="Disordered" evidence="1">
    <location>
        <begin position="136"/>
        <end position="162"/>
    </location>
</feature>
<feature type="compositionally biased region" description="Polar residues" evidence="1">
    <location>
        <begin position="1"/>
        <end position="23"/>
    </location>
</feature>
<accession>A0A9Q0AHX7</accession>
<dbReference type="Proteomes" id="UP000829685">
    <property type="component" value="Unassembled WGS sequence"/>
</dbReference>
<dbReference type="EMBL" id="JAFIMR010000038">
    <property type="protein sequence ID" value="KAI1857924.1"/>
    <property type="molecule type" value="Genomic_DNA"/>
</dbReference>
<evidence type="ECO:0000256" key="1">
    <source>
        <dbReference type="SAM" id="MobiDB-lite"/>
    </source>
</evidence>
<dbReference type="InterPro" id="IPR040554">
    <property type="entry name" value="KPWE_PEX14_dom"/>
</dbReference>
<dbReference type="Pfam" id="PF17733">
    <property type="entry name" value="KPWE_dom"/>
    <property type="match status" value="1"/>
</dbReference>
<feature type="region of interest" description="Disordered" evidence="1">
    <location>
        <begin position="178"/>
        <end position="197"/>
    </location>
</feature>
<gene>
    <name evidence="4" type="ORF">JX265_010954</name>
</gene>
<feature type="compositionally biased region" description="Low complexity" evidence="1">
    <location>
        <begin position="178"/>
        <end position="190"/>
    </location>
</feature>
<reference evidence="4" key="1">
    <citation type="submission" date="2021-03" db="EMBL/GenBank/DDBJ databases">
        <title>Revisited historic fungal species revealed as producer of novel bioactive compounds through whole genome sequencing and comparative genomics.</title>
        <authorList>
            <person name="Vignolle G.A."/>
            <person name="Hochenegger N."/>
            <person name="Mach R.L."/>
            <person name="Mach-Aigner A.R."/>
            <person name="Javad Rahimi M."/>
            <person name="Salim K.A."/>
            <person name="Chan C.M."/>
            <person name="Lim L.B.L."/>
            <person name="Cai F."/>
            <person name="Druzhinina I.S."/>
            <person name="U'Ren J.M."/>
            <person name="Derntl C."/>
        </authorList>
    </citation>
    <scope>NUCLEOTIDE SEQUENCE</scope>
    <source>
        <strain evidence="4">TUCIM 5799</strain>
    </source>
</reference>